<protein>
    <submittedName>
        <fullName evidence="5">Protein smg7-like</fullName>
    </submittedName>
</protein>
<gene>
    <name evidence="5" type="ORF">PoB_000037300</name>
</gene>
<feature type="compositionally biased region" description="Low complexity" evidence="2">
    <location>
        <begin position="536"/>
        <end position="548"/>
    </location>
</feature>
<evidence type="ECO:0000256" key="2">
    <source>
        <dbReference type="SAM" id="MobiDB-lite"/>
    </source>
</evidence>
<dbReference type="PANTHER" id="PTHR15696:SF5">
    <property type="entry name" value="NONSENSE-MEDIATED MRNA DECAY FACTOR SMG7"/>
    <property type="match status" value="1"/>
</dbReference>
<feature type="compositionally biased region" description="Low complexity" evidence="2">
    <location>
        <begin position="846"/>
        <end position="859"/>
    </location>
</feature>
<feature type="region of interest" description="Disordered" evidence="2">
    <location>
        <begin position="598"/>
        <end position="753"/>
    </location>
</feature>
<feature type="compositionally biased region" description="Polar residues" evidence="2">
    <location>
        <begin position="1117"/>
        <end position="1127"/>
    </location>
</feature>
<feature type="region of interest" description="Disordered" evidence="2">
    <location>
        <begin position="969"/>
        <end position="1087"/>
    </location>
</feature>
<feature type="compositionally biased region" description="Low complexity" evidence="2">
    <location>
        <begin position="970"/>
        <end position="994"/>
    </location>
</feature>
<feature type="compositionally biased region" description="Gly residues" evidence="2">
    <location>
        <begin position="879"/>
        <end position="892"/>
    </location>
</feature>
<feature type="region of interest" description="Disordered" evidence="2">
    <location>
        <begin position="504"/>
        <end position="570"/>
    </location>
</feature>
<evidence type="ECO:0000313" key="5">
    <source>
        <dbReference type="EMBL" id="GFN73867.1"/>
    </source>
</evidence>
<dbReference type="Pfam" id="PF10373">
    <property type="entry name" value="EST1_DNA_bind"/>
    <property type="match status" value="1"/>
</dbReference>
<evidence type="ECO:0000256" key="1">
    <source>
        <dbReference type="ARBA" id="ARBA00023161"/>
    </source>
</evidence>
<dbReference type="EMBL" id="BLXT01000045">
    <property type="protein sequence ID" value="GFN73867.1"/>
    <property type="molecule type" value="Genomic_DNA"/>
</dbReference>
<feature type="compositionally biased region" description="Low complexity" evidence="2">
    <location>
        <begin position="778"/>
        <end position="790"/>
    </location>
</feature>
<dbReference type="Proteomes" id="UP000735302">
    <property type="component" value="Unassembled WGS sequence"/>
</dbReference>
<feature type="compositionally biased region" description="Low complexity" evidence="2">
    <location>
        <begin position="1100"/>
        <end position="1110"/>
    </location>
</feature>
<feature type="compositionally biased region" description="Basic and acidic residues" evidence="2">
    <location>
        <begin position="650"/>
        <end position="671"/>
    </location>
</feature>
<comment type="caution">
    <text evidence="5">The sequence shown here is derived from an EMBL/GenBank/DDBJ whole genome shotgun (WGS) entry which is preliminary data.</text>
</comment>
<feature type="compositionally biased region" description="Low complexity" evidence="2">
    <location>
        <begin position="802"/>
        <end position="819"/>
    </location>
</feature>
<dbReference type="AlphaFoldDB" id="A0AAV3XV59"/>
<dbReference type="Gene3D" id="1.25.40.10">
    <property type="entry name" value="Tetratricopeptide repeat domain"/>
    <property type="match status" value="1"/>
</dbReference>
<dbReference type="PANTHER" id="PTHR15696">
    <property type="entry name" value="SMG-7 SUPPRESSOR WITH MORPHOLOGICAL EFFECT ON GENITALIA PROTEIN 7"/>
    <property type="match status" value="1"/>
</dbReference>
<keyword evidence="1" id="KW-0866">Nonsense-mediated mRNA decay</keyword>
<feature type="compositionally biased region" description="Low complexity" evidence="2">
    <location>
        <begin position="736"/>
        <end position="747"/>
    </location>
</feature>
<feature type="compositionally biased region" description="Polar residues" evidence="2">
    <location>
        <begin position="1134"/>
        <end position="1145"/>
    </location>
</feature>
<dbReference type="Pfam" id="PF10374">
    <property type="entry name" value="EST1"/>
    <property type="match status" value="1"/>
</dbReference>
<feature type="domain" description="Telomerase activating protein Est1-like N-terminal" evidence="4">
    <location>
        <begin position="56"/>
        <end position="169"/>
    </location>
</feature>
<dbReference type="GO" id="GO:0070034">
    <property type="term" value="F:telomerase RNA binding"/>
    <property type="evidence" value="ECO:0007669"/>
    <property type="project" value="TreeGrafter"/>
</dbReference>
<evidence type="ECO:0000259" key="4">
    <source>
        <dbReference type="Pfam" id="PF10374"/>
    </source>
</evidence>
<feature type="domain" description="DNA/RNA-binding" evidence="3">
    <location>
        <begin position="172"/>
        <end position="447"/>
    </location>
</feature>
<feature type="region of interest" description="Disordered" evidence="2">
    <location>
        <begin position="1100"/>
        <end position="1181"/>
    </location>
</feature>
<dbReference type="GO" id="GO:0042162">
    <property type="term" value="F:telomeric DNA binding"/>
    <property type="evidence" value="ECO:0007669"/>
    <property type="project" value="TreeGrafter"/>
</dbReference>
<dbReference type="GO" id="GO:0000184">
    <property type="term" value="P:nuclear-transcribed mRNA catabolic process, nonsense-mediated decay"/>
    <property type="evidence" value="ECO:0007669"/>
    <property type="project" value="UniProtKB-KW"/>
</dbReference>
<feature type="compositionally biased region" description="Polar residues" evidence="2">
    <location>
        <begin position="1152"/>
        <end position="1162"/>
    </location>
</feature>
<dbReference type="GO" id="GO:0005697">
    <property type="term" value="C:telomerase holoenzyme complex"/>
    <property type="evidence" value="ECO:0007669"/>
    <property type="project" value="TreeGrafter"/>
</dbReference>
<feature type="region of interest" description="Disordered" evidence="2">
    <location>
        <begin position="838"/>
        <end position="895"/>
    </location>
</feature>
<dbReference type="InterPro" id="IPR018834">
    <property type="entry name" value="DNA/RNA-bd_Est1-type"/>
</dbReference>
<dbReference type="InterPro" id="IPR011990">
    <property type="entry name" value="TPR-like_helical_dom_sf"/>
</dbReference>
<evidence type="ECO:0000259" key="3">
    <source>
        <dbReference type="Pfam" id="PF10373"/>
    </source>
</evidence>
<feature type="compositionally biased region" description="Polar residues" evidence="2">
    <location>
        <begin position="1050"/>
        <end position="1070"/>
    </location>
</feature>
<sequence>MASSAAVQVMRQADAVKETMTDSEKSLSDLWVSRQKLEDLYKRLLVLDLEYALDKKVEQDLWNHAFKNQINTLQAQAKDRQNPKKSEAQASLNLFLETASGFYLQFLQMICSTFKLDVPFRRRSVAFGIIKESTTYSKNIVTPKKSSCLYICCYCLVHLGDIARYRQQTEQAQTYYRHAANLSPNNGQPYNQLAILEASRGDKLSTVFYYVRSLAVRHPFPVAATNLEKFYSKLIKDTRSDFDGPNLTVSEIVTAFLQFQALLHMATGLDRASNLKLRITAGLSSHIRAQTVTAAHLTGMVAISVFGLHRARHDMAMTAGGGDSLGAGESSRKKNLSAEEERVLQIHLNFAAKLLETMLAHTPKEDNKAKDFLTLSAIKVLMDWLYLNKEVLHSKEFNNTSIWSDLCKLLNTQQWLLNDCNKASDLQKYEDTPLPEDIDLRCFQPLEPTYSSFNFHKSLGEELSAACERDLRCLRLVAHGKWVAQDLPKLRLMIYQPTKSIRNQFSTQKAPQSSERQTPPAKPSQRKNVAMQTILKKQQQKQQQEQSKGPTGSPLSVISEESRPPSVDHSQQAITTADFTSNASQASSVHKGRQAGVLSLPHKGSNHKNLPPRLSAKMNNAQQSHSLSPRLQKKLQASQSGNAETGSSLRRQEESDNERLGGMREEREKDVYPSLGPDNYPALVSSRPPPPAGQLVPGQGGPDIGSNWPGFMVSGQESGVGVGVHGPQRYSLSNDRGVGPRPVSPRSPRQEQTQPEFLASLQARQQQQQQQLQFYQQQQQQQQKQQQQHQPPLPSQLFNHHQQQQPKMQPPQQQQQQQQSSALSQLSNMQLGRLFPQSQQLGGVGSNSSHSYLHSHASSQVHNQGHMSEQPVLGRSPDIGGGPGLTSGGGQHFQGSRRDQAFYTKTPAPVGFIPPPGPPVVPPNKPAAGSGGLSAAAMMAAGPAGAVTGAPFHGGQPARQAQHLLHHHFLQQQQQQQQKQQHQQQQQQQHPLTQSGLLYQNIPLPGSADAQGVGSEQKFTKPGQMSSLQDSRLSSSFQGHAAGTPKPEKQSNIPSQYFNQQQAPPGSVSQLRPPHQNPPPSQASILRSVMGDPPFLQASGEYSLFSGSSSPAWPSPLNKSGHNTQHGSLPMASQLANAQLRSGNVHTDAAGTATQSLWSASGPSPLERLLEQQKNWKQTDG</sequence>
<accession>A0AAV3XV59</accession>
<feature type="compositionally biased region" description="Polar residues" evidence="2">
    <location>
        <begin position="1172"/>
        <end position="1181"/>
    </location>
</feature>
<reference evidence="5 6" key="1">
    <citation type="journal article" date="2021" name="Elife">
        <title>Chloroplast acquisition without the gene transfer in kleptoplastic sea slugs, Plakobranchus ocellatus.</title>
        <authorList>
            <person name="Maeda T."/>
            <person name="Takahashi S."/>
            <person name="Yoshida T."/>
            <person name="Shimamura S."/>
            <person name="Takaki Y."/>
            <person name="Nagai Y."/>
            <person name="Toyoda A."/>
            <person name="Suzuki Y."/>
            <person name="Arimoto A."/>
            <person name="Ishii H."/>
            <person name="Satoh N."/>
            <person name="Nishiyama T."/>
            <person name="Hasebe M."/>
            <person name="Maruyama T."/>
            <person name="Minagawa J."/>
            <person name="Obokata J."/>
            <person name="Shigenobu S."/>
        </authorList>
    </citation>
    <scope>NUCLEOTIDE SEQUENCE [LARGE SCALE GENOMIC DNA]</scope>
</reference>
<keyword evidence="6" id="KW-1185">Reference proteome</keyword>
<organism evidence="5 6">
    <name type="scientific">Plakobranchus ocellatus</name>
    <dbReference type="NCBI Taxonomy" id="259542"/>
    <lineage>
        <taxon>Eukaryota</taxon>
        <taxon>Metazoa</taxon>
        <taxon>Spiralia</taxon>
        <taxon>Lophotrochozoa</taxon>
        <taxon>Mollusca</taxon>
        <taxon>Gastropoda</taxon>
        <taxon>Heterobranchia</taxon>
        <taxon>Euthyneura</taxon>
        <taxon>Panpulmonata</taxon>
        <taxon>Sacoglossa</taxon>
        <taxon>Placobranchoidea</taxon>
        <taxon>Plakobranchidae</taxon>
        <taxon>Plakobranchus</taxon>
    </lineage>
</organism>
<name>A0AAV3XV59_9GAST</name>
<feature type="compositionally biased region" description="Polar residues" evidence="2">
    <location>
        <begin position="617"/>
        <end position="649"/>
    </location>
</feature>
<feature type="compositionally biased region" description="Polar residues" evidence="2">
    <location>
        <begin position="504"/>
        <end position="517"/>
    </location>
</feature>
<dbReference type="InterPro" id="IPR045153">
    <property type="entry name" value="Est1/Ebs1-like"/>
</dbReference>
<dbReference type="SUPFAM" id="SSF48452">
    <property type="entry name" value="TPR-like"/>
    <property type="match status" value="1"/>
</dbReference>
<proteinExistence type="predicted"/>
<dbReference type="InterPro" id="IPR019458">
    <property type="entry name" value="Est1-like_N"/>
</dbReference>
<feature type="compositionally biased region" description="Low complexity" evidence="2">
    <location>
        <begin position="1026"/>
        <end position="1036"/>
    </location>
</feature>
<feature type="region of interest" description="Disordered" evidence="2">
    <location>
        <begin position="778"/>
        <end position="824"/>
    </location>
</feature>
<evidence type="ECO:0000313" key="6">
    <source>
        <dbReference type="Proteomes" id="UP000735302"/>
    </source>
</evidence>